<dbReference type="STRING" id="650164.K5VEU6"/>
<evidence type="ECO:0008006" key="5">
    <source>
        <dbReference type="Google" id="ProtNLM"/>
    </source>
</evidence>
<keyword evidence="4" id="KW-1185">Reference proteome</keyword>
<dbReference type="InterPro" id="IPR043141">
    <property type="entry name" value="Ribosomal_uL10-like_sf"/>
</dbReference>
<dbReference type="PANTHER" id="PTHR11560">
    <property type="entry name" value="39S RIBOSOMAL PROTEIN L10, MITOCHONDRIAL"/>
    <property type="match status" value="1"/>
</dbReference>
<feature type="region of interest" description="Disordered" evidence="2">
    <location>
        <begin position="101"/>
        <end position="124"/>
    </location>
</feature>
<dbReference type="OrthoDB" id="360689at2759"/>
<accession>K5VEU6</accession>
<dbReference type="HOGENOM" id="CLU_079421_0_0_1"/>
<comment type="similarity">
    <text evidence="1">Belongs to the universal ribosomal protein uL10 family.</text>
</comment>
<dbReference type="AlphaFoldDB" id="K5VEU6"/>
<dbReference type="RefSeq" id="XP_007390959.1">
    <property type="nucleotide sequence ID" value="XM_007390897.1"/>
</dbReference>
<evidence type="ECO:0000256" key="1">
    <source>
        <dbReference type="ARBA" id="ARBA00008889"/>
    </source>
</evidence>
<dbReference type="InParanoid" id="K5VEU6"/>
<evidence type="ECO:0000313" key="3">
    <source>
        <dbReference type="EMBL" id="EKM61551.1"/>
    </source>
</evidence>
<protein>
    <recommendedName>
        <fullName evidence="5">Ribosomal protein L10</fullName>
    </recommendedName>
</protein>
<dbReference type="EMBL" id="JH930468">
    <property type="protein sequence ID" value="EKM61551.1"/>
    <property type="molecule type" value="Genomic_DNA"/>
</dbReference>
<proteinExistence type="inferred from homology"/>
<name>K5VEU6_PHACS</name>
<gene>
    <name evidence="3" type="ORF">PHACADRAFT_135308</name>
</gene>
<dbReference type="InterPro" id="IPR047865">
    <property type="entry name" value="Ribosomal_uL10_bac_type"/>
</dbReference>
<evidence type="ECO:0000313" key="4">
    <source>
        <dbReference type="Proteomes" id="UP000008370"/>
    </source>
</evidence>
<dbReference type="GeneID" id="18908329"/>
<sequence>MLSSLAKPLRAACPSASLAGPSTIAKRTAASVAPPYAFPGKAMPRKYPERKRFKVDEYTRLLSSSKTHPLILFRHIDFSVPRLLQLRKDIAAAALKHAPKPKPSLAALTPARPHPHPNSPAPPPPLPQFVIASTAFFGVALRQHPDFDDTAREAIAQMAGGTLAVLTFPELNPPQLLAVLAAVARAVPPRGARPRAAPDLALVGAVIEGRAVRVEDVRSVAQLPDLETLRAQIVGLLSAPAGQLSAVLGEAGGAKLARTLKGLEKSLEEGQSDAPPP</sequence>
<evidence type="ECO:0000256" key="2">
    <source>
        <dbReference type="SAM" id="MobiDB-lite"/>
    </source>
</evidence>
<organism evidence="3 4">
    <name type="scientific">Phanerochaete carnosa (strain HHB-10118-sp)</name>
    <name type="common">White-rot fungus</name>
    <name type="synonym">Peniophora carnosa</name>
    <dbReference type="NCBI Taxonomy" id="650164"/>
    <lineage>
        <taxon>Eukaryota</taxon>
        <taxon>Fungi</taxon>
        <taxon>Dikarya</taxon>
        <taxon>Basidiomycota</taxon>
        <taxon>Agaricomycotina</taxon>
        <taxon>Agaricomycetes</taxon>
        <taxon>Polyporales</taxon>
        <taxon>Phanerochaetaceae</taxon>
        <taxon>Phanerochaete</taxon>
    </lineage>
</organism>
<reference evidence="3 4" key="1">
    <citation type="journal article" date="2012" name="BMC Genomics">
        <title>Comparative genomics of the white-rot fungi, Phanerochaete carnosa and P. chrysosporium, to elucidate the genetic basis of the distinct wood types they colonize.</title>
        <authorList>
            <person name="Suzuki H."/>
            <person name="MacDonald J."/>
            <person name="Syed K."/>
            <person name="Salamov A."/>
            <person name="Hori C."/>
            <person name="Aerts A."/>
            <person name="Henrissat B."/>
            <person name="Wiebenga A."/>
            <person name="vanKuyk P.A."/>
            <person name="Barry K."/>
            <person name="Lindquist E."/>
            <person name="LaButti K."/>
            <person name="Lapidus A."/>
            <person name="Lucas S."/>
            <person name="Coutinho P."/>
            <person name="Gong Y."/>
            <person name="Samejima M."/>
            <person name="Mahadevan R."/>
            <person name="Abou-Zaid M."/>
            <person name="de Vries R.P."/>
            <person name="Igarashi K."/>
            <person name="Yadav J.S."/>
            <person name="Grigoriev I.V."/>
            <person name="Master E.R."/>
        </authorList>
    </citation>
    <scope>NUCLEOTIDE SEQUENCE [LARGE SCALE GENOMIC DNA]</scope>
    <source>
        <strain evidence="3 4">HHB-10118-sp</strain>
    </source>
</reference>
<dbReference type="KEGG" id="pco:PHACADRAFT_135308"/>
<dbReference type="SUPFAM" id="SSF160369">
    <property type="entry name" value="Ribosomal protein L10-like"/>
    <property type="match status" value="1"/>
</dbReference>
<dbReference type="Proteomes" id="UP000008370">
    <property type="component" value="Unassembled WGS sequence"/>
</dbReference>